<protein>
    <submittedName>
        <fullName evidence="5">Cutinase</fullName>
    </submittedName>
</protein>
<proteinExistence type="predicted"/>
<feature type="region of interest" description="Disordered" evidence="3">
    <location>
        <begin position="297"/>
        <end position="318"/>
    </location>
</feature>
<dbReference type="Pfam" id="PF01083">
    <property type="entry name" value="Cutinase"/>
    <property type="match status" value="1"/>
</dbReference>
<evidence type="ECO:0000256" key="3">
    <source>
        <dbReference type="SAM" id="MobiDB-lite"/>
    </source>
</evidence>
<dbReference type="PANTHER" id="PTHR33630:SF9">
    <property type="entry name" value="CUTINASE 4"/>
    <property type="match status" value="1"/>
</dbReference>
<dbReference type="EMBL" id="JAAQRI010000282">
    <property type="protein sequence ID" value="KAF5620895.1"/>
    <property type="molecule type" value="Genomic_DNA"/>
</dbReference>
<keyword evidence="2" id="KW-1015">Disulfide bond</keyword>
<dbReference type="SMART" id="SM01110">
    <property type="entry name" value="Cutinase"/>
    <property type="match status" value="1"/>
</dbReference>
<dbReference type="GeneID" id="59296741"/>
<dbReference type="Proteomes" id="UP000530670">
    <property type="component" value="Unassembled WGS sequence"/>
</dbReference>
<feature type="signal peptide" evidence="4">
    <location>
        <begin position="1"/>
        <end position="17"/>
    </location>
</feature>
<keyword evidence="1" id="KW-0378">Hydrolase</keyword>
<dbReference type="PANTHER" id="PTHR33630">
    <property type="entry name" value="CUTINASE RV1984C-RELATED-RELATED"/>
    <property type="match status" value="1"/>
</dbReference>
<dbReference type="Gene3D" id="3.40.50.1820">
    <property type="entry name" value="alpha/beta hydrolase"/>
    <property type="match status" value="1"/>
</dbReference>
<feature type="compositionally biased region" description="Basic and acidic residues" evidence="3">
    <location>
        <begin position="298"/>
        <end position="318"/>
    </location>
</feature>
<dbReference type="OrthoDB" id="3225429at2759"/>
<dbReference type="InterPro" id="IPR029058">
    <property type="entry name" value="AB_hydrolase_fold"/>
</dbReference>
<dbReference type="AlphaFoldDB" id="A0A8H5QTF7"/>
<dbReference type="InterPro" id="IPR000675">
    <property type="entry name" value="Cutinase/axe"/>
</dbReference>
<keyword evidence="6" id="KW-1185">Reference proteome</keyword>
<evidence type="ECO:0000313" key="5">
    <source>
        <dbReference type="EMBL" id="KAF5620895.1"/>
    </source>
</evidence>
<comment type="caution">
    <text evidence="5">The sequence shown here is derived from an EMBL/GenBank/DDBJ whole genome shotgun (WGS) entry which is preliminary data.</text>
</comment>
<evidence type="ECO:0000256" key="2">
    <source>
        <dbReference type="ARBA" id="ARBA00023157"/>
    </source>
</evidence>
<keyword evidence="4" id="KW-0732">Signal</keyword>
<evidence type="ECO:0000256" key="1">
    <source>
        <dbReference type="ARBA" id="ARBA00022801"/>
    </source>
</evidence>
<evidence type="ECO:0000313" key="6">
    <source>
        <dbReference type="Proteomes" id="UP000530670"/>
    </source>
</evidence>
<reference evidence="5 6" key="1">
    <citation type="submission" date="2020-05" db="EMBL/GenBank/DDBJ databases">
        <title>Identification and distribution of gene clusters putatively required for synthesis of sphingolipid metabolism inhibitors in phylogenetically diverse species of the filamentous fungus Fusarium.</title>
        <authorList>
            <person name="Kim H.-S."/>
            <person name="Busman M."/>
            <person name="Brown D.W."/>
            <person name="Divon H."/>
            <person name="Uhlig S."/>
            <person name="Proctor R.H."/>
        </authorList>
    </citation>
    <scope>NUCLEOTIDE SEQUENCE [LARGE SCALE GENOMIC DNA]</scope>
    <source>
        <strain evidence="5 6">NRRL 66243</strain>
    </source>
</reference>
<dbReference type="RefSeq" id="XP_037201430.1">
    <property type="nucleotide sequence ID" value="XM_037344471.1"/>
</dbReference>
<dbReference type="SUPFAM" id="SSF53474">
    <property type="entry name" value="alpha/beta-Hydrolases"/>
    <property type="match status" value="1"/>
</dbReference>
<evidence type="ECO:0000256" key="4">
    <source>
        <dbReference type="SAM" id="SignalP"/>
    </source>
</evidence>
<organism evidence="5 6">
    <name type="scientific">Fusarium tjaetaba</name>
    <dbReference type="NCBI Taxonomy" id="1567544"/>
    <lineage>
        <taxon>Eukaryota</taxon>
        <taxon>Fungi</taxon>
        <taxon>Dikarya</taxon>
        <taxon>Ascomycota</taxon>
        <taxon>Pezizomycotina</taxon>
        <taxon>Sordariomycetes</taxon>
        <taxon>Hypocreomycetidae</taxon>
        <taxon>Hypocreales</taxon>
        <taxon>Nectriaceae</taxon>
        <taxon>Fusarium</taxon>
        <taxon>Fusarium fujikuroi species complex</taxon>
    </lineage>
</organism>
<feature type="chain" id="PRO_5034520003" evidence="4">
    <location>
        <begin position="18"/>
        <end position="476"/>
    </location>
</feature>
<gene>
    <name evidence="5" type="ORF">FTJAE_11520</name>
</gene>
<accession>A0A8H5QTF7</accession>
<sequence>MLSQIITFLALTGIATAAPNPRAAKCTSYTIINTRGTGELQGPSAGFRTMNSQITSQLPGGKIYNTVYPAGYDQNSASGTQDIIREVKSVLASNPSECFILEGYSQGAAATVNALSQLTGSAGDAVKGVFLIGDPLHRSGLACNVDNNGGTTTRNVNGLQVLAGGSVPQNWISRTLDVCIFGDGVCDTTHGYGINAQHLQYPNDAATQKLGTNFVVKQLSGLIVSHQDICPALHHKPSKTSAFRPLESLNQEAAPNTASVIMPPKPLKGGETVGSILVGGTLYAIAVSGLASLLENTNDNKKESKEEPKPAEPKKAERNWFQRQLKEPGYYMKQVEEQFKEVNDEMNAKRKADPPKHYNTIFELNPYVLGRQLQRFRRGNPDDTRVIWTEYDLYYFTLCTLSASEEGYPLEWRYDAVRLRSSRAQWRTLMADRHPYDDVMEEWLSNWRQPIIEKWRQERAASERRFWKRFWGPFSR</sequence>
<name>A0A8H5QTF7_9HYPO</name>
<dbReference type="GO" id="GO:0052689">
    <property type="term" value="F:carboxylic ester hydrolase activity"/>
    <property type="evidence" value="ECO:0007669"/>
    <property type="project" value="UniProtKB-ARBA"/>
</dbReference>